<proteinExistence type="inferred from homology"/>
<dbReference type="PANTHER" id="PTHR30537">
    <property type="entry name" value="HTH-TYPE TRANSCRIPTIONAL REGULATOR"/>
    <property type="match status" value="1"/>
</dbReference>
<accession>A0A0D7V1I6</accession>
<keyword evidence="2" id="KW-0805">Transcription regulation</keyword>
<dbReference type="PANTHER" id="PTHR30537:SF5">
    <property type="entry name" value="HTH-TYPE TRANSCRIPTIONAL ACTIVATOR TTDR-RELATED"/>
    <property type="match status" value="1"/>
</dbReference>
<dbReference type="Pfam" id="PF03466">
    <property type="entry name" value="LysR_substrate"/>
    <property type="match status" value="1"/>
</dbReference>
<dbReference type="GO" id="GO:0043565">
    <property type="term" value="F:sequence-specific DNA binding"/>
    <property type="evidence" value="ECO:0007669"/>
    <property type="project" value="TreeGrafter"/>
</dbReference>
<dbReference type="InterPro" id="IPR058163">
    <property type="entry name" value="LysR-type_TF_proteobact-type"/>
</dbReference>
<dbReference type="SUPFAM" id="SSF46785">
    <property type="entry name" value="Winged helix' DNA-binding domain"/>
    <property type="match status" value="1"/>
</dbReference>
<keyword evidence="5" id="KW-0175">Coiled coil</keyword>
<name>A0A0D7V1I6_9GAMM</name>
<evidence type="ECO:0000313" key="7">
    <source>
        <dbReference type="Proteomes" id="UP000503197"/>
    </source>
</evidence>
<dbReference type="EMBL" id="AP022821">
    <property type="protein sequence ID" value="BCA93618.1"/>
    <property type="molecule type" value="Genomic_DNA"/>
</dbReference>
<dbReference type="InterPro" id="IPR005119">
    <property type="entry name" value="LysR_subst-bd"/>
</dbReference>
<sequence>MLDRYTSMQVFVQAASRGSLSAAGRELNMSPAMATKHVDSLETRLGTKLLHRTTRQLSLTDAGREYLQACQRILQDLEEAESEVSSQQHQAMGRLRLNAPLSFGTRFIAPLIPEFTHRYPLVEVDLGLSDTQQDLLKESWDLIVRIGHLADSDLRARRLGNCPMRLCASPEYLKKHGTPNRVAELSNHNCLSYSLSSAQRGGTWAFGQDGKIQVPVTGNLMSNNGDALLAAAVKGQGIIYQPNFIVSEALASGALVAFELDHPPLDLGGLHVLFAPDRRLPLKVRAMIDYLVEVFENSPCGPS</sequence>
<dbReference type="RefSeq" id="WP_044628572.1">
    <property type="nucleotide sequence ID" value="NZ_JAFCAD010000018.1"/>
</dbReference>
<dbReference type="InterPro" id="IPR036388">
    <property type="entry name" value="WH-like_DNA-bd_sf"/>
</dbReference>
<dbReference type="SUPFAM" id="SSF53850">
    <property type="entry name" value="Periplasmic binding protein-like II"/>
    <property type="match status" value="1"/>
</dbReference>
<keyword evidence="3" id="KW-0238">DNA-binding</keyword>
<comment type="similarity">
    <text evidence="1">Belongs to the LysR transcriptional regulatory family.</text>
</comment>
<gene>
    <name evidence="6" type="ORF">HMSLTHF_33930</name>
</gene>
<dbReference type="AlphaFoldDB" id="A0A0D7V1I6"/>
<protein>
    <submittedName>
        <fullName evidence="6">Transcriptional regulator</fullName>
    </submittedName>
</protein>
<reference evidence="6 7" key="1">
    <citation type="submission" date="2020-02" db="EMBL/GenBank/DDBJ databases">
        <title>Complete Genome Sequence of Halomonas meridiana strain BAA-801, Isolated from Deep Sea Thermal Vent.</title>
        <authorList>
            <person name="Takahashi Y."/>
            <person name="Takahashi H."/>
            <person name="Galipon J."/>
            <person name="Arakawa K."/>
        </authorList>
    </citation>
    <scope>NUCLEOTIDE SEQUENCE [LARGE SCALE GENOMIC DNA]</scope>
    <source>
        <strain evidence="6 7">Slthf1</strain>
    </source>
</reference>
<dbReference type="InterPro" id="IPR000847">
    <property type="entry name" value="LysR_HTH_N"/>
</dbReference>
<feature type="coiled-coil region" evidence="5">
    <location>
        <begin position="63"/>
        <end position="90"/>
    </location>
</feature>
<dbReference type="FunFam" id="1.10.10.10:FF:000001">
    <property type="entry name" value="LysR family transcriptional regulator"/>
    <property type="match status" value="1"/>
</dbReference>
<dbReference type="GO" id="GO:0003700">
    <property type="term" value="F:DNA-binding transcription factor activity"/>
    <property type="evidence" value="ECO:0007669"/>
    <property type="project" value="InterPro"/>
</dbReference>
<evidence type="ECO:0000256" key="2">
    <source>
        <dbReference type="ARBA" id="ARBA00023015"/>
    </source>
</evidence>
<keyword evidence="4" id="KW-0804">Transcription</keyword>
<dbReference type="Proteomes" id="UP000503197">
    <property type="component" value="Chromosome"/>
</dbReference>
<dbReference type="PROSITE" id="PS50931">
    <property type="entry name" value="HTH_LYSR"/>
    <property type="match status" value="1"/>
</dbReference>
<dbReference type="InterPro" id="IPR036390">
    <property type="entry name" value="WH_DNA-bd_sf"/>
</dbReference>
<evidence type="ECO:0000256" key="5">
    <source>
        <dbReference type="SAM" id="Coils"/>
    </source>
</evidence>
<dbReference type="FunFam" id="3.40.190.290:FF:000001">
    <property type="entry name" value="Transcriptional regulator, LysR family"/>
    <property type="match status" value="1"/>
</dbReference>
<organism evidence="6 7">
    <name type="scientific">Vreelandella aquamarina</name>
    <dbReference type="NCBI Taxonomy" id="77097"/>
    <lineage>
        <taxon>Bacteria</taxon>
        <taxon>Pseudomonadati</taxon>
        <taxon>Pseudomonadota</taxon>
        <taxon>Gammaproteobacteria</taxon>
        <taxon>Oceanospirillales</taxon>
        <taxon>Halomonadaceae</taxon>
        <taxon>Vreelandella</taxon>
    </lineage>
</organism>
<dbReference type="Gene3D" id="1.10.10.10">
    <property type="entry name" value="Winged helix-like DNA-binding domain superfamily/Winged helix DNA-binding domain"/>
    <property type="match status" value="1"/>
</dbReference>
<dbReference type="OrthoDB" id="9815676at2"/>
<evidence type="ECO:0000256" key="3">
    <source>
        <dbReference type="ARBA" id="ARBA00023125"/>
    </source>
</evidence>
<dbReference type="Pfam" id="PF00126">
    <property type="entry name" value="HTH_1"/>
    <property type="match status" value="1"/>
</dbReference>
<evidence type="ECO:0000313" key="6">
    <source>
        <dbReference type="EMBL" id="BCA93618.1"/>
    </source>
</evidence>
<dbReference type="CDD" id="cd08422">
    <property type="entry name" value="PBP2_CrgA_like"/>
    <property type="match status" value="1"/>
</dbReference>
<evidence type="ECO:0000256" key="4">
    <source>
        <dbReference type="ARBA" id="ARBA00023163"/>
    </source>
</evidence>
<evidence type="ECO:0000256" key="1">
    <source>
        <dbReference type="ARBA" id="ARBA00009437"/>
    </source>
</evidence>
<dbReference type="GO" id="GO:0006351">
    <property type="term" value="P:DNA-templated transcription"/>
    <property type="evidence" value="ECO:0007669"/>
    <property type="project" value="TreeGrafter"/>
</dbReference>
<dbReference type="Gene3D" id="3.40.190.290">
    <property type="match status" value="1"/>
</dbReference>